<dbReference type="Pfam" id="PF04542">
    <property type="entry name" value="Sigma70_r2"/>
    <property type="match status" value="1"/>
</dbReference>
<feature type="region of interest" description="Disordered" evidence="6">
    <location>
        <begin position="1"/>
        <end position="23"/>
    </location>
</feature>
<organism evidence="9 10">
    <name type="scientific">Paraconexibacter algicola</name>
    <dbReference type="NCBI Taxonomy" id="2133960"/>
    <lineage>
        <taxon>Bacteria</taxon>
        <taxon>Bacillati</taxon>
        <taxon>Actinomycetota</taxon>
        <taxon>Thermoleophilia</taxon>
        <taxon>Solirubrobacterales</taxon>
        <taxon>Paraconexibacteraceae</taxon>
        <taxon>Paraconexibacter</taxon>
    </lineage>
</organism>
<dbReference type="SUPFAM" id="SSF88659">
    <property type="entry name" value="Sigma3 and sigma4 domains of RNA polymerase sigma factors"/>
    <property type="match status" value="1"/>
</dbReference>
<keyword evidence="2" id="KW-0805">Transcription regulation</keyword>
<dbReference type="GO" id="GO:0016987">
    <property type="term" value="F:sigma factor activity"/>
    <property type="evidence" value="ECO:0007669"/>
    <property type="project" value="UniProtKB-KW"/>
</dbReference>
<evidence type="ECO:0008006" key="11">
    <source>
        <dbReference type="Google" id="ProtNLM"/>
    </source>
</evidence>
<feature type="compositionally biased region" description="Low complexity" evidence="6">
    <location>
        <begin position="391"/>
        <end position="418"/>
    </location>
</feature>
<dbReference type="InterPro" id="IPR013324">
    <property type="entry name" value="RNA_pol_sigma_r3/r4-like"/>
</dbReference>
<evidence type="ECO:0000256" key="3">
    <source>
        <dbReference type="ARBA" id="ARBA00023082"/>
    </source>
</evidence>
<sequence>MALAPTRPDGFETPRTLPAGPAPRRWRAASDEFLVRAAARGHEGALAAIHDRYRAPLERYCRTIVLQHHDAEDAAQSALAAALRALADGRARPHALRAWLYRIAHREALAVLRRRPPATAGDDTVLALLPSPRPDRVDTRADLAELLGDLRALSERSRSALVLHELAGLSFDEIGETLDISSAAARQAAYEARTKLRAGRAELAALFPLGPALALAGSAAGAGAAGAAGAATATGGAGAAGLLGGIFGGAGVAAKCAAVCATIGVVGAGSYSVTHPPAPERDRDRPAVVERAESRPAADDRAAAPAAPDPVAAAREADAAQRAAAQRRADARAARRERARRAAARDARAQARARTLEQARDDRRRQAASTPATPAPEPEPDVRGVDVEESPTGGATDPAATATSPAPATTAATAPGNAVGSGEVTGEASEDVVSITVE</sequence>
<dbReference type="Pfam" id="PF08281">
    <property type="entry name" value="Sigma70_r4_2"/>
    <property type="match status" value="1"/>
</dbReference>
<dbReference type="InterPro" id="IPR013325">
    <property type="entry name" value="RNA_pol_sigma_r2"/>
</dbReference>
<feature type="compositionally biased region" description="Basic and acidic residues" evidence="6">
    <location>
        <begin position="343"/>
        <end position="365"/>
    </location>
</feature>
<proteinExistence type="inferred from homology"/>
<reference evidence="9 10" key="1">
    <citation type="submission" date="2018-03" db="EMBL/GenBank/DDBJ databases">
        <title>Aquarubrobacter algicola gen. nov., sp. nov., a novel actinobacterium isolated from shallow eutrophic lake during the end of cyanobacterial harmful algal blooms.</title>
        <authorList>
            <person name="Chun S.J."/>
        </authorList>
    </citation>
    <scope>NUCLEOTIDE SEQUENCE [LARGE SCALE GENOMIC DNA]</scope>
    <source>
        <strain evidence="9 10">Seoho-28</strain>
    </source>
</reference>
<evidence type="ECO:0000256" key="6">
    <source>
        <dbReference type="SAM" id="MobiDB-lite"/>
    </source>
</evidence>
<feature type="compositionally biased region" description="Low complexity" evidence="6">
    <location>
        <begin position="303"/>
        <end position="326"/>
    </location>
</feature>
<feature type="compositionally biased region" description="Basic and acidic residues" evidence="6">
    <location>
        <begin position="327"/>
        <end position="336"/>
    </location>
</feature>
<keyword evidence="10" id="KW-1185">Reference proteome</keyword>
<feature type="compositionally biased region" description="Basic and acidic residues" evidence="6">
    <location>
        <begin position="278"/>
        <end position="302"/>
    </location>
</feature>
<evidence type="ECO:0000313" key="9">
    <source>
        <dbReference type="EMBL" id="PTL58848.1"/>
    </source>
</evidence>
<evidence type="ECO:0000256" key="5">
    <source>
        <dbReference type="ARBA" id="ARBA00023163"/>
    </source>
</evidence>
<dbReference type="EMBL" id="PYYB01000001">
    <property type="protein sequence ID" value="PTL58848.1"/>
    <property type="molecule type" value="Genomic_DNA"/>
</dbReference>
<comment type="caution">
    <text evidence="9">The sequence shown here is derived from an EMBL/GenBank/DDBJ whole genome shotgun (WGS) entry which is preliminary data.</text>
</comment>
<dbReference type="AlphaFoldDB" id="A0A2T4UHZ3"/>
<dbReference type="InterPro" id="IPR036388">
    <property type="entry name" value="WH-like_DNA-bd_sf"/>
</dbReference>
<dbReference type="SUPFAM" id="SSF88946">
    <property type="entry name" value="Sigma2 domain of RNA polymerase sigma factors"/>
    <property type="match status" value="1"/>
</dbReference>
<dbReference type="InterPro" id="IPR007627">
    <property type="entry name" value="RNA_pol_sigma70_r2"/>
</dbReference>
<evidence type="ECO:0000259" key="8">
    <source>
        <dbReference type="Pfam" id="PF08281"/>
    </source>
</evidence>
<accession>A0A2T4UHZ3</accession>
<name>A0A2T4UHZ3_9ACTN</name>
<dbReference type="GO" id="GO:0006352">
    <property type="term" value="P:DNA-templated transcription initiation"/>
    <property type="evidence" value="ECO:0007669"/>
    <property type="project" value="InterPro"/>
</dbReference>
<comment type="similarity">
    <text evidence="1">Belongs to the sigma-70 factor family. ECF subfamily.</text>
</comment>
<dbReference type="NCBIfam" id="TIGR02937">
    <property type="entry name" value="sigma70-ECF"/>
    <property type="match status" value="1"/>
</dbReference>
<evidence type="ECO:0000313" key="10">
    <source>
        <dbReference type="Proteomes" id="UP000240739"/>
    </source>
</evidence>
<evidence type="ECO:0000256" key="2">
    <source>
        <dbReference type="ARBA" id="ARBA00023015"/>
    </source>
</evidence>
<dbReference type="PANTHER" id="PTHR43133:SF8">
    <property type="entry name" value="RNA POLYMERASE SIGMA FACTOR HI_1459-RELATED"/>
    <property type="match status" value="1"/>
</dbReference>
<dbReference type="RefSeq" id="WP_107567285.1">
    <property type="nucleotide sequence ID" value="NZ_PYYB01000001.1"/>
</dbReference>
<dbReference type="Gene3D" id="1.10.1740.10">
    <property type="match status" value="1"/>
</dbReference>
<keyword evidence="4" id="KW-0238">DNA-binding</keyword>
<dbReference type="Proteomes" id="UP000240739">
    <property type="component" value="Unassembled WGS sequence"/>
</dbReference>
<evidence type="ECO:0000256" key="4">
    <source>
        <dbReference type="ARBA" id="ARBA00023125"/>
    </source>
</evidence>
<evidence type="ECO:0000259" key="7">
    <source>
        <dbReference type="Pfam" id="PF04542"/>
    </source>
</evidence>
<feature type="region of interest" description="Disordered" evidence="6">
    <location>
        <begin position="271"/>
        <end position="438"/>
    </location>
</feature>
<protein>
    <recommendedName>
        <fullName evidence="11">RNA polymerase sigma factor</fullName>
    </recommendedName>
</protein>
<feature type="domain" description="RNA polymerase sigma factor 70 region 4 type 2" evidence="8">
    <location>
        <begin position="150"/>
        <end position="196"/>
    </location>
</feature>
<dbReference type="InterPro" id="IPR039425">
    <property type="entry name" value="RNA_pol_sigma-70-like"/>
</dbReference>
<dbReference type="PANTHER" id="PTHR43133">
    <property type="entry name" value="RNA POLYMERASE ECF-TYPE SIGMA FACTO"/>
    <property type="match status" value="1"/>
</dbReference>
<dbReference type="OrthoDB" id="7376212at2"/>
<evidence type="ECO:0000256" key="1">
    <source>
        <dbReference type="ARBA" id="ARBA00010641"/>
    </source>
</evidence>
<dbReference type="GO" id="GO:0003677">
    <property type="term" value="F:DNA binding"/>
    <property type="evidence" value="ECO:0007669"/>
    <property type="project" value="UniProtKB-KW"/>
</dbReference>
<dbReference type="InterPro" id="IPR014284">
    <property type="entry name" value="RNA_pol_sigma-70_dom"/>
</dbReference>
<feature type="domain" description="RNA polymerase sigma-70 region 2" evidence="7">
    <location>
        <begin position="51"/>
        <end position="115"/>
    </location>
</feature>
<keyword evidence="5" id="KW-0804">Transcription</keyword>
<dbReference type="InterPro" id="IPR013249">
    <property type="entry name" value="RNA_pol_sigma70_r4_t2"/>
</dbReference>
<gene>
    <name evidence="9" type="ORF">C7Y72_03865</name>
</gene>
<keyword evidence="3" id="KW-0731">Sigma factor</keyword>
<dbReference type="Gene3D" id="1.10.10.10">
    <property type="entry name" value="Winged helix-like DNA-binding domain superfamily/Winged helix DNA-binding domain"/>
    <property type="match status" value="1"/>
</dbReference>